<dbReference type="Gene3D" id="3.10.50.40">
    <property type="match status" value="1"/>
</dbReference>
<accession>A0ABZ1C408</accession>
<dbReference type="SUPFAM" id="SSF54534">
    <property type="entry name" value="FKBP-like"/>
    <property type="match status" value="1"/>
</dbReference>
<evidence type="ECO:0000256" key="5">
    <source>
        <dbReference type="PROSITE-ProRule" id="PRU00277"/>
    </source>
</evidence>
<reference evidence="8 9" key="1">
    <citation type="submission" date="2021-08" db="EMBL/GenBank/DDBJ databases">
        <authorList>
            <person name="Zhang D."/>
            <person name="Zhang A."/>
            <person name="Wang L."/>
        </authorList>
    </citation>
    <scope>NUCLEOTIDE SEQUENCE [LARGE SCALE GENOMIC DNA]</scope>
    <source>
        <strain evidence="8 9">WL0086</strain>
    </source>
</reference>
<gene>
    <name evidence="8" type="ORF">K1X11_014920</name>
</gene>
<dbReference type="GO" id="GO:0003755">
    <property type="term" value="F:peptidyl-prolyl cis-trans isomerase activity"/>
    <property type="evidence" value="ECO:0007669"/>
    <property type="project" value="UniProtKB-EC"/>
</dbReference>
<dbReference type="RefSeq" id="WP_221031613.1">
    <property type="nucleotide sequence ID" value="NZ_CP139781.1"/>
</dbReference>
<comment type="similarity">
    <text evidence="2 6">Belongs to the FKBP-type PPIase family.</text>
</comment>
<evidence type="ECO:0000259" key="7">
    <source>
        <dbReference type="PROSITE" id="PS50059"/>
    </source>
</evidence>
<feature type="domain" description="PPIase FKBP-type" evidence="7">
    <location>
        <begin position="84"/>
        <end position="165"/>
    </location>
</feature>
<proteinExistence type="inferred from homology"/>
<dbReference type="EMBL" id="CP139781">
    <property type="protein sequence ID" value="WRQ86105.1"/>
    <property type="molecule type" value="Genomic_DNA"/>
</dbReference>
<dbReference type="PROSITE" id="PS50059">
    <property type="entry name" value="FKBP_PPIASE"/>
    <property type="match status" value="1"/>
</dbReference>
<protein>
    <recommendedName>
        <fullName evidence="6">Peptidyl-prolyl cis-trans isomerase</fullName>
        <ecNumber evidence="6">5.2.1.8</ecNumber>
    </recommendedName>
</protein>
<evidence type="ECO:0000256" key="1">
    <source>
        <dbReference type="ARBA" id="ARBA00000971"/>
    </source>
</evidence>
<sequence length="165" mass="17745">MKGTIVAIVLLVAAAAGVWWYADQRNARIAAEREAARVAAEQAVRDERLELFGEEALAEGIAWTDSGLGILHLESGSGAKPYPGAYVKFKYRVRLKDGTEVQREDKPTEARIGQMIPGVSSGLQQMLPGGRAILFIPPRLGYGGSAYGPIPPNSGLVFEVELLKP</sequence>
<evidence type="ECO:0000256" key="2">
    <source>
        <dbReference type="ARBA" id="ARBA00006577"/>
    </source>
</evidence>
<name>A0ABZ1C408_9BACT</name>
<dbReference type="Pfam" id="PF00254">
    <property type="entry name" value="FKBP_C"/>
    <property type="match status" value="1"/>
</dbReference>
<keyword evidence="9" id="KW-1185">Reference proteome</keyword>
<keyword evidence="4 5" id="KW-0413">Isomerase</keyword>
<dbReference type="EC" id="5.2.1.8" evidence="6"/>
<evidence type="ECO:0000313" key="8">
    <source>
        <dbReference type="EMBL" id="WRQ86105.1"/>
    </source>
</evidence>
<comment type="catalytic activity">
    <reaction evidence="1 5 6">
        <text>[protein]-peptidylproline (omega=180) = [protein]-peptidylproline (omega=0)</text>
        <dbReference type="Rhea" id="RHEA:16237"/>
        <dbReference type="Rhea" id="RHEA-COMP:10747"/>
        <dbReference type="Rhea" id="RHEA-COMP:10748"/>
        <dbReference type="ChEBI" id="CHEBI:83833"/>
        <dbReference type="ChEBI" id="CHEBI:83834"/>
        <dbReference type="EC" id="5.2.1.8"/>
    </reaction>
</comment>
<evidence type="ECO:0000256" key="4">
    <source>
        <dbReference type="ARBA" id="ARBA00023235"/>
    </source>
</evidence>
<dbReference type="Proteomes" id="UP000738431">
    <property type="component" value="Chromosome"/>
</dbReference>
<keyword evidence="3 5" id="KW-0697">Rotamase</keyword>
<dbReference type="InterPro" id="IPR046357">
    <property type="entry name" value="PPIase_dom_sf"/>
</dbReference>
<dbReference type="PANTHER" id="PTHR43811:SF19">
    <property type="entry name" value="39 KDA FK506-BINDING NUCLEAR PROTEIN"/>
    <property type="match status" value="1"/>
</dbReference>
<evidence type="ECO:0000256" key="6">
    <source>
        <dbReference type="RuleBase" id="RU003915"/>
    </source>
</evidence>
<dbReference type="PANTHER" id="PTHR43811">
    <property type="entry name" value="FKBP-TYPE PEPTIDYL-PROLYL CIS-TRANS ISOMERASE FKPA"/>
    <property type="match status" value="1"/>
</dbReference>
<dbReference type="InterPro" id="IPR001179">
    <property type="entry name" value="PPIase_FKBP_dom"/>
</dbReference>
<organism evidence="8 9">
    <name type="scientific">Actomonas aquatica</name>
    <dbReference type="NCBI Taxonomy" id="2866162"/>
    <lineage>
        <taxon>Bacteria</taxon>
        <taxon>Pseudomonadati</taxon>
        <taxon>Verrucomicrobiota</taxon>
        <taxon>Opitutia</taxon>
        <taxon>Opitutales</taxon>
        <taxon>Opitutaceae</taxon>
        <taxon>Actomonas</taxon>
    </lineage>
</organism>
<evidence type="ECO:0000256" key="3">
    <source>
        <dbReference type="ARBA" id="ARBA00023110"/>
    </source>
</evidence>
<reference evidence="8 9" key="2">
    <citation type="submission" date="2023-12" db="EMBL/GenBank/DDBJ databases">
        <title>Description of an unclassified Opitutus bacterium of Verrucomicrobiota.</title>
        <authorList>
            <person name="Zhang D.-F."/>
        </authorList>
    </citation>
    <scope>NUCLEOTIDE SEQUENCE [LARGE SCALE GENOMIC DNA]</scope>
    <source>
        <strain evidence="8 9">WL0086</strain>
    </source>
</reference>
<evidence type="ECO:0000313" key="9">
    <source>
        <dbReference type="Proteomes" id="UP000738431"/>
    </source>
</evidence>